<feature type="domain" description="NadR/Ttd14 AAA" evidence="1">
    <location>
        <begin position="9"/>
        <end position="178"/>
    </location>
</feature>
<reference evidence="2 3" key="1">
    <citation type="submission" date="2018-06" db="EMBL/GenBank/DDBJ databases">
        <authorList>
            <consortium name="Pathogen Informatics"/>
            <person name="Doyle S."/>
        </authorList>
    </citation>
    <scope>NUCLEOTIDE SEQUENCE [LARGE SCALE GENOMIC DNA]</scope>
    <source>
        <strain evidence="2 3">NCTC13292</strain>
    </source>
</reference>
<evidence type="ECO:0000313" key="3">
    <source>
        <dbReference type="Proteomes" id="UP000254677"/>
    </source>
</evidence>
<dbReference type="InterPro" id="IPR038727">
    <property type="entry name" value="NadR/Ttd14_AAA_dom"/>
</dbReference>
<dbReference type="OrthoDB" id="5638848at2"/>
<dbReference type="SUPFAM" id="SSF52540">
    <property type="entry name" value="P-loop containing nucleoside triphosphate hydrolases"/>
    <property type="match status" value="1"/>
</dbReference>
<evidence type="ECO:0000259" key="1">
    <source>
        <dbReference type="Pfam" id="PF13521"/>
    </source>
</evidence>
<dbReference type="EMBL" id="UGOA01000002">
    <property type="protein sequence ID" value="STX83984.1"/>
    <property type="molecule type" value="Genomic_DNA"/>
</dbReference>
<evidence type="ECO:0000313" key="2">
    <source>
        <dbReference type="EMBL" id="STX83984.1"/>
    </source>
</evidence>
<dbReference type="RefSeq" id="WP_115222862.1">
    <property type="nucleotide sequence ID" value="NZ_UGOA01000002.1"/>
</dbReference>
<sequence length="191" mass="21901">MNRLEQANRFIFTGTPGSGKTSVILALKRLGHVVIPESATDVITEEQAKGTMRPWEQADFVDKIALTQKLRQLNAQGELQFYDRSPFCAYALGRYSAHWHHHDFTPSPILLAEVDRCLKAGIYQRKVFFFENLGFIEPTSARKISYEDALIFEQIHIDVYKEFGFEMVLVPKKTIEERCRFVLETAGRSGL</sequence>
<dbReference type="Pfam" id="PF13521">
    <property type="entry name" value="AAA_28"/>
    <property type="match status" value="1"/>
</dbReference>
<dbReference type="Proteomes" id="UP000254677">
    <property type="component" value="Unassembled WGS sequence"/>
</dbReference>
<keyword evidence="3" id="KW-1185">Reference proteome</keyword>
<name>A0A378KQA7_9GAMM</name>
<proteinExistence type="predicted"/>
<gene>
    <name evidence="2" type="ORF">NCTC13292_03195</name>
</gene>
<organism evidence="2 3">
    <name type="scientific">Legionella donaldsonii</name>
    <dbReference type="NCBI Taxonomy" id="45060"/>
    <lineage>
        <taxon>Bacteria</taxon>
        <taxon>Pseudomonadati</taxon>
        <taxon>Pseudomonadota</taxon>
        <taxon>Gammaproteobacteria</taxon>
        <taxon>Legionellales</taxon>
        <taxon>Legionellaceae</taxon>
        <taxon>Legionella</taxon>
    </lineage>
</organism>
<accession>A0A378KQA7</accession>
<dbReference type="Gene3D" id="3.40.50.300">
    <property type="entry name" value="P-loop containing nucleotide triphosphate hydrolases"/>
    <property type="match status" value="1"/>
</dbReference>
<protein>
    <submittedName>
        <fullName evidence="2">ATPase</fullName>
    </submittedName>
</protein>
<dbReference type="InterPro" id="IPR027417">
    <property type="entry name" value="P-loop_NTPase"/>
</dbReference>
<dbReference type="AlphaFoldDB" id="A0A378KQA7"/>